<dbReference type="GO" id="GO:0005634">
    <property type="term" value="C:nucleus"/>
    <property type="evidence" value="ECO:0007669"/>
    <property type="project" value="TreeGrafter"/>
</dbReference>
<dbReference type="Pfam" id="PF17286">
    <property type="entry name" value="PRMT5_C"/>
    <property type="match status" value="1"/>
</dbReference>
<keyword evidence="1" id="KW-0949">S-adenosyl-L-methionine</keyword>
<dbReference type="EMBL" id="HE575323">
    <property type="protein sequence ID" value="CCC93291.1"/>
    <property type="molecule type" value="Genomic_DNA"/>
</dbReference>
<feature type="domain" description="PRMT5 oligomerisation" evidence="4">
    <location>
        <begin position="572"/>
        <end position="759"/>
    </location>
</feature>
<dbReference type="PANTHER" id="PTHR10738:SF0">
    <property type="entry name" value="PROTEIN ARGININE N-METHYLTRANSFERASE 5"/>
    <property type="match status" value="1"/>
</dbReference>
<dbReference type="Gene3D" id="3.40.50.150">
    <property type="entry name" value="Vaccinia Virus protein VP39"/>
    <property type="match status" value="1"/>
</dbReference>
<feature type="domain" description="PRMT5 arginine-N-methyltransferase" evidence="3">
    <location>
        <begin position="350"/>
        <end position="551"/>
    </location>
</feature>
<dbReference type="InterPro" id="IPR029063">
    <property type="entry name" value="SAM-dependent_MTases_sf"/>
</dbReference>
<name>G0UV76_TRYCI</name>
<feature type="compositionally biased region" description="Basic and acidic residues" evidence="2">
    <location>
        <begin position="1"/>
        <end position="10"/>
    </location>
</feature>
<dbReference type="InterPro" id="IPR035075">
    <property type="entry name" value="PRMT5"/>
</dbReference>
<sequence>MSESLMHDAEGLTGEGVLPRRVPKSRGGSSGDQQSSRFSPASLCLYGINATDHLTSAMQQQKASGASFFIFPLCSGDNEALQKSCVSPLAALCSMCRSSMDSQRQLLEVLSHTSSWGMNACGVVTETSWLGPLAARRIESQLRVGVFLGLHAVIVPLPSLDEGDTESSAAFAEAVDILSKHLKQPQSTNIWVCCDASCTVDREIFSRLRTAILWGAEGPPSAKQASHCALRSALLRVMPFLYFEKSFGAFACEWLGESVAAFTLPAVGRLKQALKVSVDGKTLHLPSDVIPLHESYWATSHPVFLSLGAFIVELLRRRAAPVFSTEGFFEAYHLMNLLYEVHVMDQRRDYFREQEDVLRLPLQPLGHMLPSGVYEVFEEDRTKYQQYHAAMNNYFSEWLGCYDSRSHEKLCAQSSSPVVGTTGVGSGVTTAYVVILGAGRGPLITECLCAATGAGVRVHLFVVEKNPEALEFVKLRVSADPQWREWVNYSGHVIETIHADGRAVWSGRDDELNAELPPFWGLCDLVVSELLGSFGDNELCPECLDGFHENLLSYQRSTGIPENPYLTSIPQEYTTWVAPLHSAKTEESVTFAAASGLTTPQPGCHDRHAALYHSMFVTNVCRGVSLCPPQPCWTFRHFTEAGEEKERDVVLKFPLPGGGRCSGFICFFSAVLYSSSFNNGAGDAMALPRASVGLLSTVQYGRTIALFSWFPAFLAMEPRDIMEVRNGDELHLHLRRCVNLKLGRVWYSYDVSLFREEQSGEKALRYSTKIINENGWADSVSMVSR</sequence>
<proteinExistence type="predicted"/>
<dbReference type="AlphaFoldDB" id="G0UV76"/>
<dbReference type="Gene3D" id="2.70.160.11">
    <property type="entry name" value="Hnrnp arginine n-methyltransferase1"/>
    <property type="match status" value="1"/>
</dbReference>
<dbReference type="VEuPathDB" id="TriTrypDB:TcIL3000_10_500"/>
<accession>G0UV76</accession>
<evidence type="ECO:0000313" key="5">
    <source>
        <dbReference type="EMBL" id="CCC93291.1"/>
    </source>
</evidence>
<dbReference type="GO" id="GO:0005829">
    <property type="term" value="C:cytosol"/>
    <property type="evidence" value="ECO:0007669"/>
    <property type="project" value="TreeGrafter"/>
</dbReference>
<reference evidence="5" key="1">
    <citation type="journal article" date="2012" name="Proc. Natl. Acad. Sci. U.S.A.">
        <title>Antigenic diversity is generated by distinct evolutionary mechanisms in African trypanosome species.</title>
        <authorList>
            <person name="Jackson A.P."/>
            <person name="Berry A."/>
            <person name="Aslett M."/>
            <person name="Allison H.C."/>
            <person name="Burton P."/>
            <person name="Vavrova-Anderson J."/>
            <person name="Brown R."/>
            <person name="Browne H."/>
            <person name="Corton N."/>
            <person name="Hauser H."/>
            <person name="Gamble J."/>
            <person name="Gilderthorp R."/>
            <person name="Marcello L."/>
            <person name="McQuillan J."/>
            <person name="Otto T.D."/>
            <person name="Quail M.A."/>
            <person name="Sanders M.J."/>
            <person name="van Tonder A."/>
            <person name="Ginger M.L."/>
            <person name="Field M.C."/>
            <person name="Barry J.D."/>
            <person name="Hertz-Fowler C."/>
            <person name="Berriman M."/>
        </authorList>
    </citation>
    <scope>NUCLEOTIDE SEQUENCE</scope>
    <source>
        <strain evidence="5">IL3000</strain>
    </source>
</reference>
<evidence type="ECO:0000256" key="1">
    <source>
        <dbReference type="ARBA" id="ARBA00022691"/>
    </source>
</evidence>
<keyword evidence="5" id="KW-0808">Transferase</keyword>
<dbReference type="GO" id="GO:0006355">
    <property type="term" value="P:regulation of DNA-templated transcription"/>
    <property type="evidence" value="ECO:0007669"/>
    <property type="project" value="TreeGrafter"/>
</dbReference>
<dbReference type="PANTHER" id="PTHR10738">
    <property type="entry name" value="PROTEIN ARGININE N-METHYLTRANSFERASE 5"/>
    <property type="match status" value="1"/>
</dbReference>
<dbReference type="InterPro" id="IPR025799">
    <property type="entry name" value="Arg_MeTrfase"/>
</dbReference>
<evidence type="ECO:0000259" key="3">
    <source>
        <dbReference type="Pfam" id="PF05185"/>
    </source>
</evidence>
<dbReference type="InterPro" id="IPR035248">
    <property type="entry name" value="PRMT5_C"/>
</dbReference>
<organism evidence="5">
    <name type="scientific">Trypanosoma congolense (strain IL3000)</name>
    <dbReference type="NCBI Taxonomy" id="1068625"/>
    <lineage>
        <taxon>Eukaryota</taxon>
        <taxon>Discoba</taxon>
        <taxon>Euglenozoa</taxon>
        <taxon>Kinetoplastea</taxon>
        <taxon>Metakinetoplastina</taxon>
        <taxon>Trypanosomatida</taxon>
        <taxon>Trypanosomatidae</taxon>
        <taxon>Trypanosoma</taxon>
        <taxon>Nannomonas</taxon>
    </lineage>
</organism>
<dbReference type="GO" id="GO:0032259">
    <property type="term" value="P:methylation"/>
    <property type="evidence" value="ECO:0007669"/>
    <property type="project" value="UniProtKB-KW"/>
</dbReference>
<protein>
    <submittedName>
        <fullName evidence="5">Putative methyltransferase</fullName>
    </submittedName>
</protein>
<keyword evidence="5" id="KW-0489">Methyltransferase</keyword>
<dbReference type="GO" id="GO:0016274">
    <property type="term" value="F:protein-arginine N-methyltransferase activity"/>
    <property type="evidence" value="ECO:0007669"/>
    <property type="project" value="InterPro"/>
</dbReference>
<evidence type="ECO:0000256" key="2">
    <source>
        <dbReference type="SAM" id="MobiDB-lite"/>
    </source>
</evidence>
<dbReference type="SUPFAM" id="SSF53335">
    <property type="entry name" value="S-adenosyl-L-methionine-dependent methyltransferases"/>
    <property type="match status" value="1"/>
</dbReference>
<feature type="region of interest" description="Disordered" evidence="2">
    <location>
        <begin position="1"/>
        <end position="37"/>
    </location>
</feature>
<gene>
    <name evidence="5" type="ORF">TCIL3000_10_500</name>
</gene>
<dbReference type="Pfam" id="PF05185">
    <property type="entry name" value="PRMT5"/>
    <property type="match status" value="1"/>
</dbReference>
<feature type="compositionally biased region" description="Low complexity" evidence="2">
    <location>
        <begin position="25"/>
        <end position="37"/>
    </location>
</feature>
<evidence type="ECO:0000259" key="4">
    <source>
        <dbReference type="Pfam" id="PF17286"/>
    </source>
</evidence>